<proteinExistence type="inferred from homology"/>
<comment type="subcellular location">
    <subcellularLocation>
        <location evidence="1">Nucleus</location>
        <location evidence="1">Nucleolus</location>
    </subcellularLocation>
</comment>
<dbReference type="GO" id="GO:0030688">
    <property type="term" value="C:preribosome, small subunit precursor"/>
    <property type="evidence" value="ECO:0007669"/>
    <property type="project" value="InterPro"/>
</dbReference>
<dbReference type="GO" id="GO:0030686">
    <property type="term" value="C:90S preribosome"/>
    <property type="evidence" value="ECO:0007669"/>
    <property type="project" value="InterPro"/>
</dbReference>
<evidence type="ECO:0000256" key="3">
    <source>
        <dbReference type="ARBA" id="ARBA00023242"/>
    </source>
</evidence>
<dbReference type="InterPro" id="IPR028160">
    <property type="entry name" value="Slx9-like"/>
</dbReference>
<accession>A0AAW0SAJ6</accession>
<evidence type="ECO:0000313" key="6">
    <source>
        <dbReference type="Proteomes" id="UP001487740"/>
    </source>
</evidence>
<keyword evidence="6" id="KW-1185">Reference proteome</keyword>
<name>A0AAW0SAJ6_SCYPA</name>
<dbReference type="Proteomes" id="UP001487740">
    <property type="component" value="Unassembled WGS sequence"/>
</dbReference>
<evidence type="ECO:0000256" key="1">
    <source>
        <dbReference type="ARBA" id="ARBA00004604"/>
    </source>
</evidence>
<evidence type="ECO:0000256" key="4">
    <source>
        <dbReference type="SAM" id="MobiDB-lite"/>
    </source>
</evidence>
<dbReference type="Pfam" id="PF15341">
    <property type="entry name" value="SLX9"/>
    <property type="match status" value="1"/>
</dbReference>
<feature type="region of interest" description="Disordered" evidence="4">
    <location>
        <begin position="69"/>
        <end position="91"/>
    </location>
</feature>
<dbReference type="AlphaFoldDB" id="A0AAW0SAJ6"/>
<dbReference type="GO" id="GO:0000462">
    <property type="term" value="P:maturation of SSU-rRNA from tricistronic rRNA transcript (SSU-rRNA, 5.8S rRNA, LSU-rRNA)"/>
    <property type="evidence" value="ECO:0007669"/>
    <property type="project" value="InterPro"/>
</dbReference>
<dbReference type="PANTHER" id="PTHR31109:SF2">
    <property type="entry name" value="RIBOSOME BIOGENESIS PROTEIN SLX9 HOMOLOG"/>
    <property type="match status" value="1"/>
</dbReference>
<evidence type="ECO:0000313" key="5">
    <source>
        <dbReference type="EMBL" id="KAK8372029.1"/>
    </source>
</evidence>
<keyword evidence="3" id="KW-0539">Nucleus</keyword>
<evidence type="ECO:0000256" key="2">
    <source>
        <dbReference type="ARBA" id="ARBA00011022"/>
    </source>
</evidence>
<dbReference type="EMBL" id="JARAKH010006375">
    <property type="protein sequence ID" value="KAK8372029.1"/>
    <property type="molecule type" value="Genomic_DNA"/>
</dbReference>
<dbReference type="GO" id="GO:0005730">
    <property type="term" value="C:nucleolus"/>
    <property type="evidence" value="ECO:0007669"/>
    <property type="project" value="UniProtKB-SubCell"/>
</dbReference>
<gene>
    <name evidence="5" type="ORF">O3P69_011883</name>
</gene>
<sequence length="219" mass="24681">MGKVRRLRQKYHASLTKKKVENAAKDQNITNNVLHQVPQIQSGATCDPVNRDNIFAGLQIKLQKLEDVPAPSHVESDNDFRSSRQTVEQPTQFESPMCYGWSCGNTGHELRVAGEIDVVRAGQIAEKNRKKREKTVITGDMHPLLNALPSLGELMASKSKNKRCDLKTLHGTPKQKTAKKETLADIQMFTSIHEDPHFIKDPFRAVALALENRVLYEED</sequence>
<protein>
    <submittedName>
        <fullName evidence="5">Uncharacterized protein</fullName>
    </submittedName>
</protein>
<comment type="similarity">
    <text evidence="2">Belongs to the SLX9 family.</text>
</comment>
<comment type="caution">
    <text evidence="5">The sequence shown here is derived from an EMBL/GenBank/DDBJ whole genome shotgun (WGS) entry which is preliminary data.</text>
</comment>
<dbReference type="PANTHER" id="PTHR31109">
    <property type="entry name" value="PROTEIN FAM207A"/>
    <property type="match status" value="1"/>
</dbReference>
<organism evidence="5 6">
    <name type="scientific">Scylla paramamosain</name>
    <name type="common">Mud crab</name>
    <dbReference type="NCBI Taxonomy" id="85552"/>
    <lineage>
        <taxon>Eukaryota</taxon>
        <taxon>Metazoa</taxon>
        <taxon>Ecdysozoa</taxon>
        <taxon>Arthropoda</taxon>
        <taxon>Crustacea</taxon>
        <taxon>Multicrustacea</taxon>
        <taxon>Malacostraca</taxon>
        <taxon>Eumalacostraca</taxon>
        <taxon>Eucarida</taxon>
        <taxon>Decapoda</taxon>
        <taxon>Pleocyemata</taxon>
        <taxon>Brachyura</taxon>
        <taxon>Eubrachyura</taxon>
        <taxon>Portunoidea</taxon>
        <taxon>Portunidae</taxon>
        <taxon>Portuninae</taxon>
        <taxon>Scylla</taxon>
    </lineage>
</organism>
<reference evidence="5 6" key="1">
    <citation type="submission" date="2023-03" db="EMBL/GenBank/DDBJ databases">
        <title>High-quality genome of Scylla paramamosain provides insights in environmental adaptation.</title>
        <authorList>
            <person name="Zhang L."/>
        </authorList>
    </citation>
    <scope>NUCLEOTIDE SEQUENCE [LARGE SCALE GENOMIC DNA]</scope>
    <source>
        <strain evidence="5">LZ_2023a</strain>
        <tissue evidence="5">Muscle</tissue>
    </source>
</reference>